<dbReference type="InterPro" id="IPR001269">
    <property type="entry name" value="DUS_fam"/>
</dbReference>
<evidence type="ECO:0000256" key="2">
    <source>
        <dbReference type="ARBA" id="ARBA00002790"/>
    </source>
</evidence>
<evidence type="ECO:0000256" key="5">
    <source>
        <dbReference type="ARBA" id="ARBA00022643"/>
    </source>
</evidence>
<evidence type="ECO:0000256" key="13">
    <source>
        <dbReference type="PIRSR" id="PIRSR006621-1"/>
    </source>
</evidence>
<keyword evidence="14" id="KW-0547">Nucleotide-binding</keyword>
<feature type="binding site" evidence="14">
    <location>
        <position position="163"/>
    </location>
    <ligand>
        <name>FMN</name>
        <dbReference type="ChEBI" id="CHEBI:58210"/>
    </ligand>
</feature>
<comment type="catalytic activity">
    <reaction evidence="11">
        <text>a 5,6-dihydrouridine in tRNA + NAD(+) = a uridine in tRNA + NADH + H(+)</text>
        <dbReference type="Rhea" id="RHEA:54452"/>
        <dbReference type="Rhea" id="RHEA-COMP:13339"/>
        <dbReference type="Rhea" id="RHEA-COMP:13887"/>
        <dbReference type="ChEBI" id="CHEBI:15378"/>
        <dbReference type="ChEBI" id="CHEBI:57540"/>
        <dbReference type="ChEBI" id="CHEBI:57945"/>
        <dbReference type="ChEBI" id="CHEBI:65315"/>
        <dbReference type="ChEBI" id="CHEBI:74443"/>
    </reaction>
</comment>
<dbReference type="CDD" id="cd02801">
    <property type="entry name" value="DUS_like_FMN"/>
    <property type="match status" value="1"/>
</dbReference>
<keyword evidence="3" id="KW-0820">tRNA-binding</keyword>
<comment type="caution">
    <text evidence="16">The sequence shown here is derived from an EMBL/GenBank/DDBJ whole genome shotgun (WGS) entry which is preliminary data.</text>
</comment>
<evidence type="ECO:0000256" key="3">
    <source>
        <dbReference type="ARBA" id="ARBA00022555"/>
    </source>
</evidence>
<dbReference type="SUPFAM" id="SSF51395">
    <property type="entry name" value="FMN-linked oxidoreductases"/>
    <property type="match status" value="1"/>
</dbReference>
<evidence type="ECO:0000256" key="7">
    <source>
        <dbReference type="ARBA" id="ARBA00022857"/>
    </source>
</evidence>
<dbReference type="GO" id="GO:0050660">
    <property type="term" value="F:flavin adenine dinucleotide binding"/>
    <property type="evidence" value="ECO:0007669"/>
    <property type="project" value="InterPro"/>
</dbReference>
<dbReference type="STRING" id="1562698.DESAMIL20_1523"/>
<comment type="cofactor">
    <cofactor evidence="1 12 14">
        <name>FMN</name>
        <dbReference type="ChEBI" id="CHEBI:58210"/>
    </cofactor>
</comment>
<feature type="binding site" evidence="14">
    <location>
        <begin position="11"/>
        <end position="13"/>
    </location>
    <ligand>
        <name>FMN</name>
        <dbReference type="ChEBI" id="CHEBI:58210"/>
    </ligand>
</feature>
<dbReference type="InterPro" id="IPR035587">
    <property type="entry name" value="DUS-like_FMN-bd"/>
</dbReference>
<evidence type="ECO:0000259" key="15">
    <source>
        <dbReference type="Pfam" id="PF01207"/>
    </source>
</evidence>
<dbReference type="PROSITE" id="PS01136">
    <property type="entry name" value="UPF0034"/>
    <property type="match status" value="1"/>
</dbReference>
<name>A0A1X4XWQ3_9BACT</name>
<keyword evidence="9 12" id="KW-0560">Oxidoreductase</keyword>
<dbReference type="EMBL" id="MDSU01000018">
    <property type="protein sequence ID" value="OSS41970.1"/>
    <property type="molecule type" value="Genomic_DNA"/>
</dbReference>
<keyword evidence="17" id="KW-1185">Reference proteome</keyword>
<gene>
    <name evidence="16" type="ORF">DESAMIL20_1523</name>
</gene>
<evidence type="ECO:0000256" key="12">
    <source>
        <dbReference type="PIRNR" id="PIRNR006621"/>
    </source>
</evidence>
<feature type="binding site" evidence="14">
    <location>
        <position position="133"/>
    </location>
    <ligand>
        <name>FMN</name>
        <dbReference type="ChEBI" id="CHEBI:58210"/>
    </ligand>
</feature>
<evidence type="ECO:0000313" key="16">
    <source>
        <dbReference type="EMBL" id="OSS41970.1"/>
    </source>
</evidence>
<evidence type="ECO:0000256" key="11">
    <source>
        <dbReference type="ARBA" id="ARBA00048802"/>
    </source>
</evidence>
<feature type="domain" description="DUS-like FMN-binding" evidence="15">
    <location>
        <begin position="9"/>
        <end position="300"/>
    </location>
</feature>
<evidence type="ECO:0000256" key="1">
    <source>
        <dbReference type="ARBA" id="ARBA00001917"/>
    </source>
</evidence>
<reference evidence="16 17" key="1">
    <citation type="journal article" date="2017" name="Front. Microbiol.">
        <title>Genome Sequence of Desulfurella amilsii Strain TR1 and Comparative Genomics of Desulfurellaceae Family.</title>
        <authorList>
            <person name="Florentino A.P."/>
            <person name="Stams A.J."/>
            <person name="Sanchez-Andrea I."/>
        </authorList>
    </citation>
    <scope>NUCLEOTIDE SEQUENCE [LARGE SCALE GENOMIC DNA]</scope>
    <source>
        <strain evidence="16 17">TR1</strain>
    </source>
</reference>
<dbReference type="Gene3D" id="3.20.20.70">
    <property type="entry name" value="Aldolase class I"/>
    <property type="match status" value="1"/>
</dbReference>
<evidence type="ECO:0000313" key="17">
    <source>
        <dbReference type="Proteomes" id="UP000194141"/>
    </source>
</evidence>
<evidence type="ECO:0000256" key="14">
    <source>
        <dbReference type="PIRSR" id="PIRSR006621-2"/>
    </source>
</evidence>
<dbReference type="InterPro" id="IPR013785">
    <property type="entry name" value="Aldolase_TIM"/>
</dbReference>
<keyword evidence="7" id="KW-0521">NADP</keyword>
<comment type="similarity">
    <text evidence="12">Belongs to the dus family.</text>
</comment>
<evidence type="ECO:0000256" key="4">
    <source>
        <dbReference type="ARBA" id="ARBA00022630"/>
    </source>
</evidence>
<dbReference type="InterPro" id="IPR024036">
    <property type="entry name" value="tRNA-dHydroUridine_Synthase_C"/>
</dbReference>
<dbReference type="Pfam" id="PF01207">
    <property type="entry name" value="Dus"/>
    <property type="match status" value="1"/>
</dbReference>
<feature type="binding site" evidence="14">
    <location>
        <position position="65"/>
    </location>
    <ligand>
        <name>FMN</name>
        <dbReference type="ChEBI" id="CHEBI:58210"/>
    </ligand>
</feature>
<dbReference type="GO" id="GO:0017150">
    <property type="term" value="F:tRNA dihydrouridine synthase activity"/>
    <property type="evidence" value="ECO:0007669"/>
    <property type="project" value="InterPro"/>
</dbReference>
<evidence type="ECO:0000256" key="6">
    <source>
        <dbReference type="ARBA" id="ARBA00022694"/>
    </source>
</evidence>
<dbReference type="InterPro" id="IPR018517">
    <property type="entry name" value="tRNA_hU_synthase_CS"/>
</dbReference>
<keyword evidence="5 12" id="KW-0288">FMN</keyword>
<evidence type="ECO:0000256" key="9">
    <source>
        <dbReference type="ARBA" id="ARBA00023002"/>
    </source>
</evidence>
<dbReference type="GO" id="GO:0000049">
    <property type="term" value="F:tRNA binding"/>
    <property type="evidence" value="ECO:0007669"/>
    <property type="project" value="UniProtKB-KW"/>
</dbReference>
<comment type="catalytic activity">
    <reaction evidence="10">
        <text>a 5,6-dihydrouridine in tRNA + NADP(+) = a uridine in tRNA + NADPH + H(+)</text>
        <dbReference type="Rhea" id="RHEA:23624"/>
        <dbReference type="Rhea" id="RHEA-COMP:13339"/>
        <dbReference type="Rhea" id="RHEA-COMP:13887"/>
        <dbReference type="ChEBI" id="CHEBI:15378"/>
        <dbReference type="ChEBI" id="CHEBI:57783"/>
        <dbReference type="ChEBI" id="CHEBI:58349"/>
        <dbReference type="ChEBI" id="CHEBI:65315"/>
        <dbReference type="ChEBI" id="CHEBI:74443"/>
    </reaction>
</comment>
<dbReference type="AlphaFoldDB" id="A0A1X4XWQ3"/>
<proteinExistence type="inferred from homology"/>
<keyword evidence="4 12" id="KW-0285">Flavoprotein</keyword>
<dbReference type="PANTHER" id="PTHR45846">
    <property type="entry name" value="TRNA-DIHYDROURIDINE(47) SYNTHASE [NAD(P)(+)]-LIKE"/>
    <property type="match status" value="1"/>
</dbReference>
<evidence type="ECO:0000256" key="8">
    <source>
        <dbReference type="ARBA" id="ARBA00022884"/>
    </source>
</evidence>
<protein>
    <recommendedName>
        <fullName evidence="12">tRNA-dihydrouridine synthase</fullName>
        <ecNumber evidence="12">1.3.1.-</ecNumber>
    </recommendedName>
</protein>
<evidence type="ECO:0000256" key="10">
    <source>
        <dbReference type="ARBA" id="ARBA00048205"/>
    </source>
</evidence>
<dbReference type="EC" id="1.3.1.-" evidence="12"/>
<keyword evidence="6 12" id="KW-0819">tRNA processing</keyword>
<dbReference type="PANTHER" id="PTHR45846:SF1">
    <property type="entry name" value="TRNA-DIHYDROURIDINE(47) SYNTHASE [NAD(P)(+)]-LIKE"/>
    <property type="match status" value="1"/>
</dbReference>
<organism evidence="16 17">
    <name type="scientific">Desulfurella amilsii</name>
    <dbReference type="NCBI Taxonomy" id="1562698"/>
    <lineage>
        <taxon>Bacteria</taxon>
        <taxon>Pseudomonadati</taxon>
        <taxon>Campylobacterota</taxon>
        <taxon>Desulfurellia</taxon>
        <taxon>Desulfurellales</taxon>
        <taxon>Desulfurellaceae</taxon>
        <taxon>Desulfurella</taxon>
    </lineage>
</organism>
<dbReference type="Gene3D" id="1.10.1200.80">
    <property type="entry name" value="Putative flavin oxidoreducatase, domain 2"/>
    <property type="match status" value="1"/>
</dbReference>
<dbReference type="PIRSF" id="PIRSF006621">
    <property type="entry name" value="Dus"/>
    <property type="match status" value="1"/>
</dbReference>
<feature type="active site" description="Proton donor" evidence="13">
    <location>
        <position position="94"/>
    </location>
</feature>
<dbReference type="Proteomes" id="UP000194141">
    <property type="component" value="Unassembled WGS sequence"/>
</dbReference>
<sequence>MTFNSCYFLAPMASYTDKPFRKIASEYGAGFTVSELISINSICYNNPKAFFLANRNNNEVPFAIQLFGYEIDLFVKAAQKIESMCDMIDINAGCPVPKVIKAKAGAYLLKEKKHLISIVELLKNHIKKPLSVKLRMGFDSDNINDIQFYKDLENAGCDMITIHARLRSGFYSSSVDYEHIANVCDKLSIPVVANGDIDSYEKLKEVKRITGCKYFMIGQAALKKPYIFEDLINKQDSIRSIEYTKAIMIRHFNLMIEEYGEYAYRLFRKFAHKYLSGYKNAKLINSYINNCKNTQEVLNIINSIK</sequence>
<comment type="function">
    <text evidence="2 12">Catalyzes the synthesis of 5,6-dihydrouridine (D), a modified base found in the D-loop of most tRNAs, via the reduction of the C5-C6 double bond in target uridines.</text>
</comment>
<accession>A0A1X4XWQ3</accession>
<keyword evidence="8" id="KW-0694">RNA-binding</keyword>